<dbReference type="EMBL" id="JABAHZ010000001">
    <property type="protein sequence ID" value="NLR78407.1"/>
    <property type="molecule type" value="Genomic_DNA"/>
</dbReference>
<dbReference type="Pfam" id="PF08534">
    <property type="entry name" value="Redoxin"/>
    <property type="match status" value="1"/>
</dbReference>
<dbReference type="PANTHER" id="PTHR42852">
    <property type="entry name" value="THIOL:DISULFIDE INTERCHANGE PROTEIN DSBE"/>
    <property type="match status" value="1"/>
</dbReference>
<evidence type="ECO:0000256" key="4">
    <source>
        <dbReference type="ARBA" id="ARBA00023284"/>
    </source>
</evidence>
<evidence type="ECO:0000256" key="1">
    <source>
        <dbReference type="ARBA" id="ARBA00004196"/>
    </source>
</evidence>
<evidence type="ECO:0000259" key="6">
    <source>
        <dbReference type="PROSITE" id="PS51352"/>
    </source>
</evidence>
<dbReference type="InterPro" id="IPR017937">
    <property type="entry name" value="Thioredoxin_CS"/>
</dbReference>
<dbReference type="GO" id="GO:0016491">
    <property type="term" value="F:oxidoreductase activity"/>
    <property type="evidence" value="ECO:0007669"/>
    <property type="project" value="InterPro"/>
</dbReference>
<dbReference type="InterPro" id="IPR036249">
    <property type="entry name" value="Thioredoxin-like_sf"/>
</dbReference>
<dbReference type="Proteomes" id="UP000552864">
    <property type="component" value="Unassembled WGS sequence"/>
</dbReference>
<dbReference type="Gene3D" id="3.40.30.10">
    <property type="entry name" value="Glutaredoxin"/>
    <property type="match status" value="1"/>
</dbReference>
<dbReference type="InterPro" id="IPR025380">
    <property type="entry name" value="DUF4369"/>
</dbReference>
<dbReference type="InterPro" id="IPR050553">
    <property type="entry name" value="Thioredoxin_ResA/DsbE_sf"/>
</dbReference>
<evidence type="ECO:0000256" key="5">
    <source>
        <dbReference type="SAM" id="SignalP"/>
    </source>
</evidence>
<keyword evidence="4" id="KW-0676">Redox-active center</keyword>
<dbReference type="Pfam" id="PF14289">
    <property type="entry name" value="DUF4369"/>
    <property type="match status" value="1"/>
</dbReference>
<evidence type="ECO:0000313" key="8">
    <source>
        <dbReference type="Proteomes" id="UP000552864"/>
    </source>
</evidence>
<evidence type="ECO:0000256" key="2">
    <source>
        <dbReference type="ARBA" id="ARBA00022748"/>
    </source>
</evidence>
<keyword evidence="3" id="KW-1015">Disulfide bond</keyword>
<evidence type="ECO:0000313" key="7">
    <source>
        <dbReference type="EMBL" id="NLR78407.1"/>
    </source>
</evidence>
<evidence type="ECO:0000256" key="3">
    <source>
        <dbReference type="ARBA" id="ARBA00023157"/>
    </source>
</evidence>
<sequence>MKKIFYLLASGCFAAGSVAAQSGSFQLDGTLNNMPYVEKIFMQYRGDGGVKIRDTATVINGKYSFKGTVNEAQDVMLRAKYVKDQQHLQLSPFAKKGSDRFKIFISPGANATLNSIDSLSNTSVKGLPWQADFLFLDSLMTAYNDKFQEISRMDMKLNPVQKAAFRDSVMADPNALGMITLLQTNLDYAATHPESPLSLHALWMCSENCQHVGDGMLMQQQVQLAYDRLSPALRASMAGITIGEGIKEKLATISKLATGKPAPDFSLADTSGAIVSLHSFKGKCVLVDFWASWCGPCREEIPNIKRLHEKYHTKGFEVINVTVNREKGYDSWMRAIRQEGMNWFNVWDKTGAVGELYNVGPIPDNFLINKDGNVVARDLKGKALGNKLKELLGE</sequence>
<proteinExistence type="predicted"/>
<organism evidence="7 8">
    <name type="scientific">Chitinophaga eiseniae</name>
    <dbReference type="NCBI Taxonomy" id="634771"/>
    <lineage>
        <taxon>Bacteria</taxon>
        <taxon>Pseudomonadati</taxon>
        <taxon>Bacteroidota</taxon>
        <taxon>Chitinophagia</taxon>
        <taxon>Chitinophagales</taxon>
        <taxon>Chitinophagaceae</taxon>
        <taxon>Chitinophaga</taxon>
    </lineage>
</organism>
<accession>A0A847SI22</accession>
<protein>
    <submittedName>
        <fullName evidence="7">AhpC/TSA family protein</fullName>
    </submittedName>
</protein>
<dbReference type="PROSITE" id="PS00194">
    <property type="entry name" value="THIOREDOXIN_1"/>
    <property type="match status" value="1"/>
</dbReference>
<dbReference type="AlphaFoldDB" id="A0A847SI22"/>
<keyword evidence="8" id="KW-1185">Reference proteome</keyword>
<dbReference type="SUPFAM" id="SSF52833">
    <property type="entry name" value="Thioredoxin-like"/>
    <property type="match status" value="1"/>
</dbReference>
<dbReference type="InterPro" id="IPR013766">
    <property type="entry name" value="Thioredoxin_domain"/>
</dbReference>
<dbReference type="CDD" id="cd02966">
    <property type="entry name" value="TlpA_like_family"/>
    <property type="match status" value="1"/>
</dbReference>
<dbReference type="PROSITE" id="PS51352">
    <property type="entry name" value="THIOREDOXIN_2"/>
    <property type="match status" value="1"/>
</dbReference>
<dbReference type="GO" id="GO:0030313">
    <property type="term" value="C:cell envelope"/>
    <property type="evidence" value="ECO:0007669"/>
    <property type="project" value="UniProtKB-SubCell"/>
</dbReference>
<gene>
    <name evidence="7" type="ORF">HGH91_07210</name>
</gene>
<dbReference type="RefSeq" id="WP_168737746.1">
    <property type="nucleotide sequence ID" value="NZ_JABAHZ010000001.1"/>
</dbReference>
<dbReference type="GO" id="GO:0017004">
    <property type="term" value="P:cytochrome complex assembly"/>
    <property type="evidence" value="ECO:0007669"/>
    <property type="project" value="UniProtKB-KW"/>
</dbReference>
<feature type="domain" description="Thioredoxin" evidence="6">
    <location>
        <begin position="256"/>
        <end position="394"/>
    </location>
</feature>
<reference evidence="7 8" key="1">
    <citation type="submission" date="2020-04" db="EMBL/GenBank/DDBJ databases">
        <authorList>
            <person name="Yin C."/>
        </authorList>
    </citation>
    <scope>NUCLEOTIDE SEQUENCE [LARGE SCALE GENOMIC DNA]</scope>
    <source>
        <strain evidence="7 8">Ak56</strain>
    </source>
</reference>
<dbReference type="PANTHER" id="PTHR42852:SF6">
    <property type="entry name" value="THIOL:DISULFIDE INTERCHANGE PROTEIN DSBE"/>
    <property type="match status" value="1"/>
</dbReference>
<name>A0A847SI22_9BACT</name>
<keyword evidence="5" id="KW-0732">Signal</keyword>
<comment type="caution">
    <text evidence="7">The sequence shown here is derived from an EMBL/GenBank/DDBJ whole genome shotgun (WGS) entry which is preliminary data.</text>
</comment>
<feature type="signal peptide" evidence="5">
    <location>
        <begin position="1"/>
        <end position="20"/>
    </location>
</feature>
<feature type="chain" id="PRO_5032960580" evidence="5">
    <location>
        <begin position="21"/>
        <end position="394"/>
    </location>
</feature>
<dbReference type="InterPro" id="IPR013740">
    <property type="entry name" value="Redoxin"/>
</dbReference>
<comment type="subcellular location">
    <subcellularLocation>
        <location evidence="1">Cell envelope</location>
    </subcellularLocation>
</comment>
<keyword evidence="2" id="KW-0201">Cytochrome c-type biogenesis</keyword>